<sequence>MAFYIKNMIIRLCDYKITLYQVISIIGIFIGFFSSNLYAATDGQLKIIKQTAESFIQTQIEVPNNGTLHIEATRIDSRIHATDCPSPLIASLTGRLNSSGNTSVLIECKPDNWKVYVPVKTDLLMPLVTAISSLSRGHTISRHDLTLTLINSRTYRRGGYLSIDELIGSRIKRSVRAGEVIEKNDICMVCRNDSVIIKAIKGNLSIVTKGTALGDGALGDKVNVKNDKSKRIVNGRVISVGEVQVHF</sequence>
<keyword evidence="5 7" id="KW-0574">Periplasm</keyword>
<dbReference type="PANTHER" id="PTHR36307">
    <property type="entry name" value="FLAGELLA BASAL BODY P-RING FORMATION PROTEIN FLGA"/>
    <property type="match status" value="1"/>
</dbReference>
<dbReference type="InterPro" id="IPR039246">
    <property type="entry name" value="Flagellar_FlgA"/>
</dbReference>
<evidence type="ECO:0000256" key="2">
    <source>
        <dbReference type="ARBA" id="ARBA00010474"/>
    </source>
</evidence>
<dbReference type="NCBIfam" id="TIGR03170">
    <property type="entry name" value="flgA_cterm"/>
    <property type="match status" value="1"/>
</dbReference>
<keyword evidence="8" id="KW-0472">Membrane</keyword>
<dbReference type="Proteomes" id="UP000032427">
    <property type="component" value="Chromosome 1"/>
</dbReference>
<evidence type="ECO:0000259" key="9">
    <source>
        <dbReference type="SMART" id="SM00858"/>
    </source>
</evidence>
<protein>
    <recommendedName>
        <fullName evidence="3 7">Flagella basal body P-ring formation protein FlgA</fullName>
    </recommendedName>
</protein>
<comment type="subcellular location">
    <subcellularLocation>
        <location evidence="1 7">Periplasm</location>
    </subcellularLocation>
</comment>
<keyword evidence="10" id="KW-0282">Flagellum</keyword>
<dbReference type="HOGENOM" id="CLU_070510_4_1_6"/>
<dbReference type="STRING" id="80852.AWOD_I_1998"/>
<feature type="domain" description="SAF" evidence="9">
    <location>
        <begin position="125"/>
        <end position="187"/>
    </location>
</feature>
<gene>
    <name evidence="10" type="primary">flgA</name>
    <name evidence="10" type="ORF">AWOD_I_1998</name>
</gene>
<evidence type="ECO:0000256" key="4">
    <source>
        <dbReference type="ARBA" id="ARBA00022729"/>
    </source>
</evidence>
<evidence type="ECO:0000256" key="5">
    <source>
        <dbReference type="ARBA" id="ARBA00022764"/>
    </source>
</evidence>
<evidence type="ECO:0000313" key="10">
    <source>
        <dbReference type="EMBL" id="CED72063.1"/>
    </source>
</evidence>
<accession>A0A090IRU0</accession>
<keyword evidence="8" id="KW-1133">Transmembrane helix</keyword>
<dbReference type="InterPro" id="IPR017585">
    <property type="entry name" value="SAF_FlgA"/>
</dbReference>
<comment type="function">
    <text evidence="6 7">Involved in the assembly process of the P-ring formation. It may associate with FlgF on the rod constituting a structure essential for the P-ring assembly or may act as a modulator protein for the P-ring assembly.</text>
</comment>
<name>A0A090IRU0_9GAMM</name>
<dbReference type="InterPro" id="IPR041231">
    <property type="entry name" value="FlgA_N"/>
</dbReference>
<keyword evidence="10" id="KW-0969">Cilium</keyword>
<dbReference type="Gene3D" id="3.90.1210.10">
    <property type="entry name" value="Antifreeze-like/N-acetylneuraminic acid synthase C-terminal domain"/>
    <property type="match status" value="1"/>
</dbReference>
<reference evidence="11" key="1">
    <citation type="submission" date="2014-09" db="EMBL/GenBank/DDBJ databases">
        <authorList>
            <person name="Hjerde E."/>
        </authorList>
    </citation>
    <scope>NUCLEOTIDE SEQUENCE [LARGE SCALE GENOMIC DNA]</scope>
    <source>
        <strain evidence="11">06/09/139</strain>
    </source>
</reference>
<dbReference type="PATRIC" id="fig|80852.17.peg.2065"/>
<keyword evidence="10" id="KW-0966">Cell projection</keyword>
<dbReference type="Pfam" id="PF13144">
    <property type="entry name" value="ChapFlgA"/>
    <property type="match status" value="1"/>
</dbReference>
<dbReference type="GO" id="GO:0044780">
    <property type="term" value="P:bacterial-type flagellum assembly"/>
    <property type="evidence" value="ECO:0007669"/>
    <property type="project" value="InterPro"/>
</dbReference>
<dbReference type="PANTHER" id="PTHR36307:SF1">
    <property type="entry name" value="FLAGELLA BASAL BODY P-RING FORMATION PROTEIN FLGA"/>
    <property type="match status" value="1"/>
</dbReference>
<evidence type="ECO:0000256" key="8">
    <source>
        <dbReference type="SAM" id="Phobius"/>
    </source>
</evidence>
<dbReference type="AlphaFoldDB" id="A0A090IRU0"/>
<evidence type="ECO:0000313" key="11">
    <source>
        <dbReference type="Proteomes" id="UP000032427"/>
    </source>
</evidence>
<dbReference type="EMBL" id="LN554846">
    <property type="protein sequence ID" value="CED72063.1"/>
    <property type="molecule type" value="Genomic_DNA"/>
</dbReference>
<dbReference type="CDD" id="cd11614">
    <property type="entry name" value="SAF_CpaB_FlgA_like"/>
    <property type="match status" value="1"/>
</dbReference>
<evidence type="ECO:0000256" key="6">
    <source>
        <dbReference type="ARBA" id="ARBA00025643"/>
    </source>
</evidence>
<dbReference type="OrthoDB" id="5729023at2"/>
<dbReference type="KEGG" id="awd:AWOD_I_1998"/>
<keyword evidence="4" id="KW-0732">Signal</keyword>
<dbReference type="Pfam" id="PF17656">
    <property type="entry name" value="ChapFlgA_N"/>
    <property type="match status" value="1"/>
</dbReference>
<feature type="transmembrane region" description="Helical" evidence="8">
    <location>
        <begin position="20"/>
        <end position="39"/>
    </location>
</feature>
<proteinExistence type="inferred from homology"/>
<organism evidence="10 11">
    <name type="scientific">Aliivibrio wodanis</name>
    <dbReference type="NCBI Taxonomy" id="80852"/>
    <lineage>
        <taxon>Bacteria</taxon>
        <taxon>Pseudomonadati</taxon>
        <taxon>Pseudomonadota</taxon>
        <taxon>Gammaproteobacteria</taxon>
        <taxon>Vibrionales</taxon>
        <taxon>Vibrionaceae</taxon>
        <taxon>Aliivibrio</taxon>
    </lineage>
</organism>
<dbReference type="InterPro" id="IPR013974">
    <property type="entry name" value="SAF"/>
</dbReference>
<comment type="similarity">
    <text evidence="2 7">Belongs to the FlgA family.</text>
</comment>
<evidence type="ECO:0000256" key="3">
    <source>
        <dbReference type="ARBA" id="ARBA00014754"/>
    </source>
</evidence>
<dbReference type="GO" id="GO:0042597">
    <property type="term" value="C:periplasmic space"/>
    <property type="evidence" value="ECO:0007669"/>
    <property type="project" value="UniProtKB-SubCell"/>
</dbReference>
<evidence type="ECO:0000256" key="7">
    <source>
        <dbReference type="RuleBase" id="RU362063"/>
    </source>
</evidence>
<dbReference type="Gene3D" id="2.30.30.760">
    <property type="match status" value="1"/>
</dbReference>
<evidence type="ECO:0000256" key="1">
    <source>
        <dbReference type="ARBA" id="ARBA00004418"/>
    </source>
</evidence>
<keyword evidence="8" id="KW-0812">Transmembrane</keyword>
<dbReference type="SMART" id="SM00858">
    <property type="entry name" value="SAF"/>
    <property type="match status" value="1"/>
</dbReference>
<keyword evidence="7" id="KW-1005">Bacterial flagellum biogenesis</keyword>
<keyword evidence="11" id="KW-1185">Reference proteome</keyword>